<dbReference type="SUPFAM" id="SSF53335">
    <property type="entry name" value="S-adenosyl-L-methionine-dependent methyltransferases"/>
    <property type="match status" value="1"/>
</dbReference>
<organism evidence="6 7">
    <name type="scientific">Paenibacillus silvae</name>
    <dbReference type="NCBI Taxonomy" id="1325358"/>
    <lineage>
        <taxon>Bacteria</taxon>
        <taxon>Bacillati</taxon>
        <taxon>Bacillota</taxon>
        <taxon>Bacilli</taxon>
        <taxon>Bacillales</taxon>
        <taxon>Paenibacillaceae</taxon>
        <taxon>Paenibacillus</taxon>
    </lineage>
</organism>
<evidence type="ECO:0000256" key="3">
    <source>
        <dbReference type="ARBA" id="ARBA00022747"/>
    </source>
</evidence>
<evidence type="ECO:0000313" key="6">
    <source>
        <dbReference type="EMBL" id="PZT57530.1"/>
    </source>
</evidence>
<reference evidence="6 7" key="1">
    <citation type="submission" date="2018-06" db="EMBL/GenBank/DDBJ databases">
        <title>Isolation of heavy metals resistant Paenibacillus silvae NC2 from Gold-Copper mine in ZiJin, China.</title>
        <authorList>
            <person name="Xu J."/>
            <person name="Mazhar H.S."/>
            <person name="Rensing C."/>
        </authorList>
    </citation>
    <scope>NUCLEOTIDE SEQUENCE [LARGE SCALE GENOMIC DNA]</scope>
    <source>
        <strain evidence="6 7">NC2</strain>
    </source>
</reference>
<dbReference type="Gene3D" id="3.40.50.150">
    <property type="entry name" value="Vaccinia Virus protein VP39"/>
    <property type="match status" value="1"/>
</dbReference>
<keyword evidence="2 6" id="KW-0808">Transferase</keyword>
<protein>
    <recommendedName>
        <fullName evidence="4">Methyltransferase</fullName>
        <ecNumber evidence="4">2.1.1.-</ecNumber>
    </recommendedName>
</protein>
<keyword evidence="1 6" id="KW-0489">Methyltransferase</keyword>
<accession>A0A2W6PD29</accession>
<evidence type="ECO:0000256" key="2">
    <source>
        <dbReference type="ARBA" id="ARBA00022679"/>
    </source>
</evidence>
<dbReference type="GO" id="GO:0032259">
    <property type="term" value="P:methylation"/>
    <property type="evidence" value="ECO:0007669"/>
    <property type="project" value="UniProtKB-KW"/>
</dbReference>
<dbReference type="InterPro" id="IPR002941">
    <property type="entry name" value="DNA_methylase_N4/N6"/>
</dbReference>
<comment type="caution">
    <text evidence="6">The sequence shown here is derived from an EMBL/GenBank/DDBJ whole genome shotgun (WGS) entry which is preliminary data.</text>
</comment>
<sequence length="246" mass="28606">MGKIPDKSVNMILADLPYGTTQNKWDEVLPFNKLWSEYERIIIDNGAIVLTGKQPFTSMLVMSNPKIHKYNIVWRKNLKTGNLNARKMPMGAYEDIVIFYKYPPTYNPQKIPRTFQVKSGNKKNSKTENYGKQREEYIDRQSDWLMPDDVIDYEDAYPLDALELENEMLYIKCLHNSSGKLHPTQKPVELFEWLIKTYTNEGDIVLDNTAGVLTTGVAAEINNRKWICIEKEEKYCVAGMTRFENM</sequence>
<dbReference type="GO" id="GO:0009307">
    <property type="term" value="P:DNA restriction-modification system"/>
    <property type="evidence" value="ECO:0007669"/>
    <property type="project" value="UniProtKB-KW"/>
</dbReference>
<dbReference type="GO" id="GO:0003677">
    <property type="term" value="F:DNA binding"/>
    <property type="evidence" value="ECO:0007669"/>
    <property type="project" value="InterPro"/>
</dbReference>
<evidence type="ECO:0000259" key="5">
    <source>
        <dbReference type="Pfam" id="PF01555"/>
    </source>
</evidence>
<dbReference type="EMBL" id="QKWW01000006">
    <property type="protein sequence ID" value="PZT57530.1"/>
    <property type="molecule type" value="Genomic_DNA"/>
</dbReference>
<dbReference type="InterPro" id="IPR029063">
    <property type="entry name" value="SAM-dependent_MTases_sf"/>
</dbReference>
<dbReference type="PRINTS" id="PR00508">
    <property type="entry name" value="S21N4MTFRASE"/>
</dbReference>
<dbReference type="InterPro" id="IPR001091">
    <property type="entry name" value="RM_Methyltransferase"/>
</dbReference>
<name>A0A2W6PD29_9BACL</name>
<dbReference type="GO" id="GO:0008170">
    <property type="term" value="F:N-methyltransferase activity"/>
    <property type="evidence" value="ECO:0007669"/>
    <property type="project" value="InterPro"/>
</dbReference>
<gene>
    <name evidence="6" type="ORF">DN757_01465</name>
</gene>
<proteinExistence type="inferred from homology"/>
<dbReference type="Pfam" id="PF01555">
    <property type="entry name" value="N6_N4_Mtase"/>
    <property type="match status" value="1"/>
</dbReference>
<dbReference type="AlphaFoldDB" id="A0A2W6PD29"/>
<feature type="domain" description="DNA methylase N-4/N-6" evidence="5">
    <location>
        <begin position="9"/>
        <end position="236"/>
    </location>
</feature>
<dbReference type="EC" id="2.1.1.-" evidence="4"/>
<keyword evidence="3" id="KW-0680">Restriction system</keyword>
<evidence type="ECO:0000256" key="1">
    <source>
        <dbReference type="ARBA" id="ARBA00022603"/>
    </source>
</evidence>
<dbReference type="Proteomes" id="UP000249204">
    <property type="component" value="Unassembled WGS sequence"/>
</dbReference>
<evidence type="ECO:0000256" key="4">
    <source>
        <dbReference type="RuleBase" id="RU362026"/>
    </source>
</evidence>
<comment type="similarity">
    <text evidence="4">Belongs to the N(4)/N(6)-methyltransferase family.</text>
</comment>
<evidence type="ECO:0000313" key="7">
    <source>
        <dbReference type="Proteomes" id="UP000249204"/>
    </source>
</evidence>